<sequence>MAPLPVLDNESLGRQFDSTAIGNNLQHATALISSSMRFGILILAGLTTTAAAVYYLHRLRNGPGSLVCPATPLMVYDSTISIDFEETADDDDCTFGSDGRRSFETIISMTTPTKLTFDIGGIMPFLSRRAGGILDRRGQATLKCDTTAYYETDVLLMATRQAHSPIDRKACRAQVDFVEDVGSPLTPFWARQAAALSPRGRSMFGFGAEKNALRSPTWSRRAVVRLTPKSSWDGRPCQTP</sequence>
<keyword evidence="1" id="KW-0812">Transmembrane</keyword>
<comment type="caution">
    <text evidence="2">The sequence shown here is derived from an EMBL/GenBank/DDBJ whole genome shotgun (WGS) entry which is preliminary data.</text>
</comment>
<organism evidence="2 3">
    <name type="scientific">Saxophila tyrrhenica</name>
    <dbReference type="NCBI Taxonomy" id="1690608"/>
    <lineage>
        <taxon>Eukaryota</taxon>
        <taxon>Fungi</taxon>
        <taxon>Dikarya</taxon>
        <taxon>Ascomycota</taxon>
        <taxon>Pezizomycotina</taxon>
        <taxon>Dothideomycetes</taxon>
        <taxon>Dothideomycetidae</taxon>
        <taxon>Mycosphaerellales</taxon>
        <taxon>Extremaceae</taxon>
        <taxon>Saxophila</taxon>
    </lineage>
</organism>
<protein>
    <submittedName>
        <fullName evidence="2">Uncharacterized protein</fullName>
    </submittedName>
</protein>
<keyword evidence="1" id="KW-1133">Transmembrane helix</keyword>
<dbReference type="Proteomes" id="UP001337655">
    <property type="component" value="Unassembled WGS sequence"/>
</dbReference>
<evidence type="ECO:0000313" key="2">
    <source>
        <dbReference type="EMBL" id="KAK5170621.1"/>
    </source>
</evidence>
<accession>A0AAV9PBS0</accession>
<dbReference type="AlphaFoldDB" id="A0AAV9PBS0"/>
<keyword evidence="1" id="KW-0472">Membrane</keyword>
<proteinExistence type="predicted"/>
<keyword evidence="3" id="KW-1185">Reference proteome</keyword>
<feature type="transmembrane region" description="Helical" evidence="1">
    <location>
        <begin position="38"/>
        <end position="56"/>
    </location>
</feature>
<evidence type="ECO:0000256" key="1">
    <source>
        <dbReference type="SAM" id="Phobius"/>
    </source>
</evidence>
<gene>
    <name evidence="2" type="ORF">LTR77_005210</name>
</gene>
<evidence type="ECO:0000313" key="3">
    <source>
        <dbReference type="Proteomes" id="UP001337655"/>
    </source>
</evidence>
<reference evidence="2 3" key="1">
    <citation type="submission" date="2023-08" db="EMBL/GenBank/DDBJ databases">
        <title>Black Yeasts Isolated from many extreme environments.</title>
        <authorList>
            <person name="Coleine C."/>
            <person name="Stajich J.E."/>
            <person name="Selbmann L."/>
        </authorList>
    </citation>
    <scope>NUCLEOTIDE SEQUENCE [LARGE SCALE GENOMIC DNA]</scope>
    <source>
        <strain evidence="2 3">CCFEE 5935</strain>
    </source>
</reference>
<dbReference type="RefSeq" id="XP_064659819.1">
    <property type="nucleotide sequence ID" value="XM_064802458.1"/>
</dbReference>
<dbReference type="EMBL" id="JAVRRT010000007">
    <property type="protein sequence ID" value="KAK5170621.1"/>
    <property type="molecule type" value="Genomic_DNA"/>
</dbReference>
<dbReference type="GeneID" id="89926554"/>
<name>A0AAV9PBS0_9PEZI</name>